<accession>A0A7M1HWT2</accession>
<organism evidence="1">
    <name type="scientific">Pseudomonas putida</name>
    <name type="common">Arthrobacter siderocapsulatus</name>
    <dbReference type="NCBI Taxonomy" id="303"/>
    <lineage>
        <taxon>Bacteria</taxon>
        <taxon>Pseudomonadati</taxon>
        <taxon>Pseudomonadota</taxon>
        <taxon>Gammaproteobacteria</taxon>
        <taxon>Pseudomonadales</taxon>
        <taxon>Pseudomonadaceae</taxon>
        <taxon>Pseudomonas</taxon>
    </lineage>
</organism>
<dbReference type="AlphaFoldDB" id="A0A7M1HWT2"/>
<evidence type="ECO:0000313" key="1">
    <source>
        <dbReference type="EMBL" id="QOQ30738.1"/>
    </source>
</evidence>
<name>A0A7M1HWT2_PSEPU</name>
<dbReference type="RefSeq" id="WP_267471758.1">
    <property type="nucleotide sequence ID" value="NZ_MT074087.1"/>
</dbReference>
<dbReference type="EMBL" id="MT074087">
    <property type="protein sequence ID" value="QOQ30738.1"/>
    <property type="molecule type" value="Genomic_DNA"/>
</dbReference>
<keyword evidence="1" id="KW-0614">Plasmid</keyword>
<sequence>MGSRFLQLNITTTIRPTNQGLVDASLSAGNLSFSEDDRTI</sequence>
<proteinExistence type="predicted"/>
<geneLocation type="plasmid" evidence="1">
    <name>p420352-strA</name>
</geneLocation>
<reference evidence="1" key="1">
    <citation type="submission" date="2020-02" db="EMBL/GenBank/DDBJ databases">
        <authorList>
            <person name="Zhou D."/>
        </authorList>
    </citation>
    <scope>NUCLEOTIDE SEQUENCE</scope>
    <source>
        <strain evidence="1">15420352</strain>
        <plasmid evidence="1">p420352-strA</plasmid>
    </source>
</reference>
<protein>
    <submittedName>
        <fullName evidence="1">Uncharacterized protein</fullName>
    </submittedName>
</protein>